<dbReference type="EMBL" id="WPHM01000014">
    <property type="protein sequence ID" value="MUZ60074.1"/>
    <property type="molecule type" value="Genomic_DNA"/>
</dbReference>
<evidence type="ECO:0000256" key="2">
    <source>
        <dbReference type="ARBA" id="ARBA00022692"/>
    </source>
</evidence>
<dbReference type="GeneID" id="60684617"/>
<reference evidence="5 10" key="1">
    <citation type="submission" date="2018-08" db="EMBL/GenBank/DDBJ databases">
        <title>Genome sequencing of Agrobacterium vitis strain ICMP 10754.</title>
        <authorList>
            <person name="Visnovsky S.B."/>
            <person name="Pitman A.R."/>
        </authorList>
    </citation>
    <scope>NUCLEOTIDE SEQUENCE [LARGE SCALE GENOMIC DNA]</scope>
    <source>
        <strain evidence="5 10">ICMP 10754</strain>
    </source>
</reference>
<evidence type="ECO:0000256" key="4">
    <source>
        <dbReference type="SAM" id="Phobius"/>
    </source>
</evidence>
<reference evidence="6 8" key="2">
    <citation type="submission" date="2019-11" db="EMBL/GenBank/DDBJ databases">
        <title>Whole-genome sequencing of Allorhizobium vitis.</title>
        <authorList>
            <person name="Gan H.M."/>
            <person name="Savka M.A."/>
        </authorList>
    </citation>
    <scope>NUCLEOTIDE SEQUENCE [LARGE SCALE GENOMIC DNA]</scope>
    <source>
        <strain evidence="6 8">AB4</strain>
    </source>
</reference>
<gene>
    <name evidence="6" type="ORF">BBI04_019565</name>
    <name evidence="5" type="ORF">DXT89_21250</name>
    <name evidence="7" type="ORF">GOZ95_21775</name>
</gene>
<evidence type="ECO:0000256" key="3">
    <source>
        <dbReference type="ARBA" id="ARBA00022989"/>
    </source>
</evidence>
<reference evidence="7 9" key="3">
    <citation type="submission" date="2019-12" db="EMBL/GenBank/DDBJ databases">
        <title>Whole-genome sequencing of Allorhizobium vitis.</title>
        <authorList>
            <person name="Gan H.M."/>
            <person name="Szegedi E."/>
            <person name="Burr T."/>
            <person name="Savka M.A."/>
        </authorList>
    </citation>
    <scope>NUCLEOTIDE SEQUENCE [LARGE SCALE GENOMIC DNA]</scope>
    <source>
        <strain evidence="7 9">CG989</strain>
    </source>
</reference>
<proteinExistence type="predicted"/>
<evidence type="ECO:0000313" key="7">
    <source>
        <dbReference type="EMBL" id="MUZ60074.1"/>
    </source>
</evidence>
<evidence type="ECO:0000313" key="10">
    <source>
        <dbReference type="Proteomes" id="UP000436911"/>
    </source>
</evidence>
<dbReference type="GO" id="GO:0016020">
    <property type="term" value="C:membrane"/>
    <property type="evidence" value="ECO:0007669"/>
    <property type="project" value="UniProtKB-SubCell"/>
</dbReference>
<evidence type="ECO:0000313" key="8">
    <source>
        <dbReference type="Proteomes" id="UP000175993"/>
    </source>
</evidence>
<sequence>MSRKTETAIALAAFAVVFCVNLADPAFASSGGGGLPWESPLQQIQQSITGPVAGFIALAAVAIAGAMLIFGGELNDFARRLCYVALVGGVLLGATQIVALFGATGASIGKFEARPASGNVKMSAAPRPEGEGAHG</sequence>
<evidence type="ECO:0000313" key="5">
    <source>
        <dbReference type="EMBL" id="KAA3522353.1"/>
    </source>
</evidence>
<dbReference type="EMBL" id="QUSG01000018">
    <property type="protein sequence ID" value="KAA3522353.1"/>
    <property type="molecule type" value="Genomic_DNA"/>
</dbReference>
<dbReference type="EMBL" id="MBEV02000011">
    <property type="protein sequence ID" value="MUP06995.1"/>
    <property type="molecule type" value="Genomic_DNA"/>
</dbReference>
<keyword evidence="2 4" id="KW-0812">Transmembrane</keyword>
<accession>A0A109CXT8</accession>
<evidence type="ECO:0000313" key="6">
    <source>
        <dbReference type="EMBL" id="MUP06995.1"/>
    </source>
</evidence>
<evidence type="ECO:0000313" key="9">
    <source>
        <dbReference type="Proteomes" id="UP000436692"/>
    </source>
</evidence>
<dbReference type="Proteomes" id="UP000436692">
    <property type="component" value="Unassembled WGS sequence"/>
</dbReference>
<dbReference type="Proteomes" id="UP000436911">
    <property type="component" value="Unassembled WGS sequence"/>
</dbReference>
<feature type="transmembrane region" description="Helical" evidence="4">
    <location>
        <begin position="82"/>
        <end position="103"/>
    </location>
</feature>
<comment type="caution">
    <text evidence="5">The sequence shown here is derived from an EMBL/GenBank/DDBJ whole genome shotgun (WGS) entry which is preliminary data.</text>
</comment>
<dbReference type="InterPro" id="IPR007039">
    <property type="entry name" value="TrbC/VirB2"/>
</dbReference>
<protein>
    <submittedName>
        <fullName evidence="5">Conjugal transfer protein TrbC</fullName>
    </submittedName>
</protein>
<keyword evidence="4" id="KW-0472">Membrane</keyword>
<dbReference type="OrthoDB" id="7951124at2"/>
<dbReference type="NCBIfam" id="NF010445">
    <property type="entry name" value="PRK13871.1"/>
    <property type="match status" value="1"/>
</dbReference>
<dbReference type="AlphaFoldDB" id="A0A109CXT8"/>
<dbReference type="Pfam" id="PF04956">
    <property type="entry name" value="TrbC"/>
    <property type="match status" value="1"/>
</dbReference>
<name>A0A109CXT8_AGRVI</name>
<keyword evidence="3 4" id="KW-1133">Transmembrane helix</keyword>
<feature type="transmembrane region" description="Helical" evidence="4">
    <location>
        <begin position="52"/>
        <end position="70"/>
    </location>
</feature>
<evidence type="ECO:0000256" key="1">
    <source>
        <dbReference type="ARBA" id="ARBA00004141"/>
    </source>
</evidence>
<comment type="subcellular location">
    <subcellularLocation>
        <location evidence="1">Membrane</location>
        <topology evidence="1">Multi-pass membrane protein</topology>
    </subcellularLocation>
</comment>
<organism evidence="5 10">
    <name type="scientific">Agrobacterium vitis</name>
    <name type="common">Rhizobium vitis</name>
    <dbReference type="NCBI Taxonomy" id="373"/>
    <lineage>
        <taxon>Bacteria</taxon>
        <taxon>Pseudomonadati</taxon>
        <taxon>Pseudomonadota</taxon>
        <taxon>Alphaproteobacteria</taxon>
        <taxon>Hyphomicrobiales</taxon>
        <taxon>Rhizobiaceae</taxon>
        <taxon>Rhizobium/Agrobacterium group</taxon>
        <taxon>Agrobacterium</taxon>
    </lineage>
</organism>
<dbReference type="Proteomes" id="UP000175993">
    <property type="component" value="Unassembled WGS sequence"/>
</dbReference>
<dbReference type="RefSeq" id="WP_060716499.1">
    <property type="nucleotide sequence ID" value="NZ_CP055267.1"/>
</dbReference>